<feature type="compositionally biased region" description="Basic and acidic residues" evidence="1">
    <location>
        <begin position="114"/>
        <end position="123"/>
    </location>
</feature>
<keyword evidence="3" id="KW-1185">Reference proteome</keyword>
<feature type="compositionally biased region" description="Basic and acidic residues" evidence="1">
    <location>
        <begin position="243"/>
        <end position="275"/>
    </location>
</feature>
<dbReference type="EMBL" id="AGNL01000392">
    <property type="protein sequence ID" value="EJK77805.1"/>
    <property type="molecule type" value="Genomic_DNA"/>
</dbReference>
<dbReference type="AlphaFoldDB" id="K0TJF8"/>
<evidence type="ECO:0000313" key="3">
    <source>
        <dbReference type="Proteomes" id="UP000266841"/>
    </source>
</evidence>
<feature type="compositionally biased region" description="Basic residues" evidence="1">
    <location>
        <begin position="213"/>
        <end position="224"/>
    </location>
</feature>
<name>K0TJF8_THAOC</name>
<feature type="compositionally biased region" description="Polar residues" evidence="1">
    <location>
        <begin position="287"/>
        <end position="298"/>
    </location>
</feature>
<dbReference type="Proteomes" id="UP000266841">
    <property type="component" value="Unassembled WGS sequence"/>
</dbReference>
<evidence type="ECO:0000256" key="1">
    <source>
        <dbReference type="SAM" id="MobiDB-lite"/>
    </source>
</evidence>
<feature type="compositionally biased region" description="Low complexity" evidence="1">
    <location>
        <begin position="147"/>
        <end position="163"/>
    </location>
</feature>
<feature type="compositionally biased region" description="Gly residues" evidence="1">
    <location>
        <begin position="194"/>
        <end position="212"/>
    </location>
</feature>
<feature type="non-terminal residue" evidence="2">
    <location>
        <position position="1"/>
    </location>
</feature>
<proteinExistence type="predicted"/>
<feature type="compositionally biased region" description="Basic and acidic residues" evidence="1">
    <location>
        <begin position="34"/>
        <end position="80"/>
    </location>
</feature>
<feature type="compositionally biased region" description="Basic and acidic residues" evidence="1">
    <location>
        <begin position="130"/>
        <end position="143"/>
    </location>
</feature>
<evidence type="ECO:0000313" key="2">
    <source>
        <dbReference type="EMBL" id="EJK77805.1"/>
    </source>
</evidence>
<sequence length="298" mass="32171">SESSPRPRGRALPRRLPPPVAPARPLVGRPPRLLGRDRGLLLREPGRDAAGRQESQEARYRARDPLPAQEHDQEPRRVDELCSDAVLPVHLDGEYDAHGTPPDGHGDELEEEEAGGRADERPAAEGPGEYVERRARQGPEERTAVLPGRSRPRPAGGAAGPSPHALDPAPYAREGAPPAPTEAQRVPHHEGRGGRGGTRGGGYGSPRGGGGRPPRHLRGRRRGHGGGPGRGPSLDGFRLVRVSGEELAHTHSRGRLTDEARREDRRVDRTGEGHVRPVRVQGCHVPTSPSRRSTYPEV</sequence>
<accession>K0TJF8</accession>
<comment type="caution">
    <text evidence="2">The sequence shown here is derived from an EMBL/GenBank/DDBJ whole genome shotgun (WGS) entry which is preliminary data.</text>
</comment>
<organism evidence="2 3">
    <name type="scientific">Thalassiosira oceanica</name>
    <name type="common">Marine diatom</name>
    <dbReference type="NCBI Taxonomy" id="159749"/>
    <lineage>
        <taxon>Eukaryota</taxon>
        <taxon>Sar</taxon>
        <taxon>Stramenopiles</taxon>
        <taxon>Ochrophyta</taxon>
        <taxon>Bacillariophyta</taxon>
        <taxon>Coscinodiscophyceae</taxon>
        <taxon>Thalassiosirophycidae</taxon>
        <taxon>Thalassiosirales</taxon>
        <taxon>Thalassiosiraceae</taxon>
        <taxon>Thalassiosira</taxon>
    </lineage>
</organism>
<reference evidence="2 3" key="1">
    <citation type="journal article" date="2012" name="Genome Biol.">
        <title>Genome and low-iron response of an oceanic diatom adapted to chronic iron limitation.</title>
        <authorList>
            <person name="Lommer M."/>
            <person name="Specht M."/>
            <person name="Roy A.S."/>
            <person name="Kraemer L."/>
            <person name="Andreson R."/>
            <person name="Gutowska M.A."/>
            <person name="Wolf J."/>
            <person name="Bergner S.V."/>
            <person name="Schilhabel M.B."/>
            <person name="Klostermeier U.C."/>
            <person name="Beiko R.G."/>
            <person name="Rosenstiel P."/>
            <person name="Hippler M."/>
            <person name="Laroche J."/>
        </authorList>
    </citation>
    <scope>NUCLEOTIDE SEQUENCE [LARGE SCALE GENOMIC DNA]</scope>
    <source>
        <strain evidence="2 3">CCMP1005</strain>
    </source>
</reference>
<feature type="region of interest" description="Disordered" evidence="1">
    <location>
        <begin position="1"/>
        <end position="298"/>
    </location>
</feature>
<gene>
    <name evidence="2" type="ORF">THAOC_00339</name>
</gene>
<feature type="compositionally biased region" description="Low complexity" evidence="1">
    <location>
        <begin position="23"/>
        <end position="33"/>
    </location>
</feature>
<protein>
    <submittedName>
        <fullName evidence="2">Uncharacterized protein</fullName>
    </submittedName>
</protein>